<reference evidence="17 18" key="1">
    <citation type="submission" date="2018-03" db="EMBL/GenBank/DDBJ databases">
        <title>Diversity of phytobeneficial traits revealed by whole-genome analysis of worldwide-isolated phenazine-producing Pseudomonas spp.</title>
        <authorList>
            <person name="Biessy A."/>
            <person name="Novinscak A."/>
            <person name="Blom J."/>
            <person name="Leger G."/>
            <person name="Thomashow L.S."/>
            <person name="Cazorla F.M."/>
            <person name="Josic D."/>
            <person name="Filion M."/>
        </authorList>
    </citation>
    <scope>NUCLEOTIDE SEQUENCE [LARGE SCALE GENOMIC DNA]</scope>
    <source>
        <strain evidence="17 18">B25</strain>
    </source>
</reference>
<dbReference type="InterPro" id="IPR027450">
    <property type="entry name" value="AlkB-like"/>
</dbReference>
<dbReference type="GO" id="GO:0005737">
    <property type="term" value="C:cytoplasm"/>
    <property type="evidence" value="ECO:0007669"/>
    <property type="project" value="TreeGrafter"/>
</dbReference>
<evidence type="ECO:0000256" key="14">
    <source>
        <dbReference type="PIRSR" id="PIRSR604574-1"/>
    </source>
</evidence>
<feature type="binding site" evidence="14">
    <location>
        <position position="80"/>
    </location>
    <ligand>
        <name>substrate</name>
    </ligand>
</feature>
<evidence type="ECO:0000256" key="15">
    <source>
        <dbReference type="PIRSR" id="PIRSR604574-2"/>
    </source>
</evidence>
<dbReference type="InterPro" id="IPR005123">
    <property type="entry name" value="Oxoglu/Fe-dep_dioxygenase_dom"/>
</dbReference>
<dbReference type="PANTHER" id="PTHR16557">
    <property type="entry name" value="ALKYLATED DNA REPAIR PROTEIN ALKB-RELATED"/>
    <property type="match status" value="1"/>
</dbReference>
<dbReference type="GO" id="GO:0035513">
    <property type="term" value="P:oxidative RNA demethylation"/>
    <property type="evidence" value="ECO:0007669"/>
    <property type="project" value="TreeGrafter"/>
</dbReference>
<dbReference type="GO" id="GO:0035515">
    <property type="term" value="F:oxidative RNA demethylase activity"/>
    <property type="evidence" value="ECO:0007669"/>
    <property type="project" value="TreeGrafter"/>
</dbReference>
<evidence type="ECO:0000256" key="13">
    <source>
        <dbReference type="ARBA" id="ARBA00082512"/>
    </source>
</evidence>
<comment type="similarity">
    <text evidence="1">Belongs to the alkB family.</text>
</comment>
<keyword evidence="6 15" id="KW-0408">Iron</keyword>
<accession>A0A3G7TQD0</accession>
<feature type="binding site" evidence="14">
    <location>
        <position position="172"/>
    </location>
    <ligand>
        <name>substrate</name>
    </ligand>
</feature>
<evidence type="ECO:0000256" key="6">
    <source>
        <dbReference type="ARBA" id="ARBA00023004"/>
    </source>
</evidence>
<name>A0A3G7TQD0_9PSED</name>
<feature type="binding site" evidence="14">
    <location>
        <begin position="215"/>
        <end position="221"/>
    </location>
    <ligand>
        <name>2-oxoglutarate</name>
        <dbReference type="ChEBI" id="CHEBI:16810"/>
    </ligand>
</feature>
<evidence type="ECO:0000256" key="12">
    <source>
        <dbReference type="ARBA" id="ARBA00080712"/>
    </source>
</evidence>
<keyword evidence="4 17" id="KW-0223">Dioxygenase</keyword>
<evidence type="ECO:0000256" key="1">
    <source>
        <dbReference type="ARBA" id="ARBA00007879"/>
    </source>
</evidence>
<dbReference type="Gene3D" id="2.60.120.590">
    <property type="entry name" value="Alpha-ketoglutarate-dependent dioxygenase AlkB-like"/>
    <property type="match status" value="1"/>
</dbReference>
<dbReference type="RefSeq" id="WP_124321039.1">
    <property type="nucleotide sequence ID" value="NZ_CP027753.1"/>
</dbReference>
<comment type="function">
    <text evidence="9">Dioxygenase that repairs alkylated DNA and RNA containing 3-methylcytosine or 1-methyladenine by oxidative demethylation. Has highest activity towards 3-methylcytosine. Has lower activity towards alkylated DNA containing ethenoadenine, and no detectable activity towards 1-methylguanine or 3-methylthymine. Accepts double-stranded and single-stranded substrates. Requires molecular oxygen, alpha-ketoglutarate and iron. Provides extensive resistance to alkylating agents such as MMS and DMS (SN2 agents), but not to MMNG and MNU (SN1 agents).</text>
</comment>
<comment type="cofactor">
    <cofactor evidence="15">
        <name>Fe(2+)</name>
        <dbReference type="ChEBI" id="CHEBI:29033"/>
    </cofactor>
    <text evidence="15">Binds 1 Fe(2+) ion per subunit.</text>
</comment>
<keyword evidence="2 15" id="KW-0479">Metal-binding</keyword>
<protein>
    <recommendedName>
        <fullName evidence="11">Alpha-ketoglutarate-dependent dioxygenase AlkB</fullName>
        <ecNumber evidence="10">1.14.11.33</ecNumber>
    </recommendedName>
    <alternativeName>
        <fullName evidence="12">Alkylated DNA repair protein AlkB</fullName>
    </alternativeName>
    <alternativeName>
        <fullName evidence="13">DNA oxidative demethylase AlkB</fullName>
    </alternativeName>
</protein>
<dbReference type="NCBIfam" id="NF011930">
    <property type="entry name" value="PRK15401.1"/>
    <property type="match status" value="1"/>
</dbReference>
<evidence type="ECO:0000256" key="11">
    <source>
        <dbReference type="ARBA" id="ARBA00072243"/>
    </source>
</evidence>
<dbReference type="GO" id="GO:0006281">
    <property type="term" value="P:DNA repair"/>
    <property type="evidence" value="ECO:0007669"/>
    <property type="project" value="UniProtKB-KW"/>
</dbReference>
<evidence type="ECO:0000256" key="9">
    <source>
        <dbReference type="ARBA" id="ARBA00055649"/>
    </source>
</evidence>
<dbReference type="InterPro" id="IPR037151">
    <property type="entry name" value="AlkB-like_sf"/>
</dbReference>
<evidence type="ECO:0000313" key="18">
    <source>
        <dbReference type="Proteomes" id="UP000268048"/>
    </source>
</evidence>
<evidence type="ECO:0000256" key="3">
    <source>
        <dbReference type="ARBA" id="ARBA00022763"/>
    </source>
</evidence>
<dbReference type="SUPFAM" id="SSF51197">
    <property type="entry name" value="Clavaminate synthase-like"/>
    <property type="match status" value="1"/>
</dbReference>
<evidence type="ECO:0000313" key="17">
    <source>
        <dbReference type="EMBL" id="AZE49270.1"/>
    </source>
</evidence>
<keyword evidence="7" id="KW-0234">DNA repair</keyword>
<feature type="binding site" evidence="15">
    <location>
        <position position="198"/>
    </location>
    <ligand>
        <name>Fe cation</name>
        <dbReference type="ChEBI" id="CHEBI:24875"/>
        <note>catalytic</note>
    </ligand>
</feature>
<evidence type="ECO:0000256" key="5">
    <source>
        <dbReference type="ARBA" id="ARBA00023002"/>
    </source>
</evidence>
<evidence type="ECO:0000256" key="8">
    <source>
        <dbReference type="ARBA" id="ARBA00050106"/>
    </source>
</evidence>
<feature type="domain" description="Fe2OG dioxygenase" evidence="16">
    <location>
        <begin position="124"/>
        <end position="224"/>
    </location>
</feature>
<dbReference type="InterPro" id="IPR004574">
    <property type="entry name" value="Alkb"/>
</dbReference>
<proteinExistence type="inferred from homology"/>
<organism evidence="17 18">
    <name type="scientific">Pseudomonas chlororaphis</name>
    <dbReference type="NCBI Taxonomy" id="587753"/>
    <lineage>
        <taxon>Bacteria</taxon>
        <taxon>Pseudomonadati</taxon>
        <taxon>Pseudomonadota</taxon>
        <taxon>Gammaproteobacteria</taxon>
        <taxon>Pseudomonadales</taxon>
        <taxon>Pseudomonadaceae</taxon>
        <taxon>Pseudomonas</taxon>
    </lineage>
</organism>
<evidence type="ECO:0000256" key="10">
    <source>
        <dbReference type="ARBA" id="ARBA00066725"/>
    </source>
</evidence>
<dbReference type="GO" id="GO:0008198">
    <property type="term" value="F:ferrous iron binding"/>
    <property type="evidence" value="ECO:0007669"/>
    <property type="project" value="TreeGrafter"/>
</dbReference>
<evidence type="ECO:0000259" key="16">
    <source>
        <dbReference type="PROSITE" id="PS51471"/>
    </source>
</evidence>
<dbReference type="PANTHER" id="PTHR16557:SF2">
    <property type="entry name" value="NUCLEIC ACID DIOXYGENASE ALKBH1"/>
    <property type="match status" value="1"/>
</dbReference>
<feature type="binding site" evidence="14">
    <location>
        <begin position="131"/>
        <end position="133"/>
    </location>
    <ligand>
        <name>2-oxoglutarate</name>
        <dbReference type="ChEBI" id="CHEBI:16810"/>
    </ligand>
</feature>
<gene>
    <name evidence="17" type="ORF">C4K04_3598</name>
</gene>
<feature type="binding site" evidence="15">
    <location>
        <position position="144"/>
    </location>
    <ligand>
        <name>Fe cation</name>
        <dbReference type="ChEBI" id="CHEBI:24875"/>
        <note>catalytic</note>
    </ligand>
</feature>
<dbReference type="FunFam" id="2.60.120.590:FF:000005">
    <property type="entry name" value="Alpha-ketoglutarate-dependent dioxygenase AlkB"/>
    <property type="match status" value="1"/>
</dbReference>
<evidence type="ECO:0000256" key="2">
    <source>
        <dbReference type="ARBA" id="ARBA00022723"/>
    </source>
</evidence>
<dbReference type="EMBL" id="CP027753">
    <property type="protein sequence ID" value="AZE49270.1"/>
    <property type="molecule type" value="Genomic_DNA"/>
</dbReference>
<dbReference type="Pfam" id="PF13532">
    <property type="entry name" value="2OG-FeII_Oxy_2"/>
    <property type="match status" value="1"/>
</dbReference>
<keyword evidence="5 17" id="KW-0560">Oxidoreductase</keyword>
<feature type="binding site" evidence="15">
    <location>
        <position position="142"/>
    </location>
    <ligand>
        <name>Fe cation</name>
        <dbReference type="ChEBI" id="CHEBI:24875"/>
        <note>catalytic</note>
    </ligand>
</feature>
<dbReference type="GO" id="GO:0035516">
    <property type="term" value="F:broad specificity oxidative DNA demethylase activity"/>
    <property type="evidence" value="ECO:0007669"/>
    <property type="project" value="UniProtKB-EC"/>
</dbReference>
<dbReference type="AlphaFoldDB" id="A0A3G7TQD0"/>
<dbReference type="PROSITE" id="PS51471">
    <property type="entry name" value="FE2OG_OXY"/>
    <property type="match status" value="1"/>
</dbReference>
<dbReference type="Proteomes" id="UP000268048">
    <property type="component" value="Chromosome"/>
</dbReference>
<comment type="catalytic activity">
    <reaction evidence="8">
        <text>a methylated nucleobase within DNA + 2-oxoglutarate + O2 = a nucleobase within DNA + formaldehyde + succinate + CO2</text>
        <dbReference type="Rhea" id="RHEA:30299"/>
        <dbReference type="Rhea" id="RHEA-COMP:12192"/>
        <dbReference type="Rhea" id="RHEA-COMP:12193"/>
        <dbReference type="ChEBI" id="CHEBI:15379"/>
        <dbReference type="ChEBI" id="CHEBI:16526"/>
        <dbReference type="ChEBI" id="CHEBI:16810"/>
        <dbReference type="ChEBI" id="CHEBI:16842"/>
        <dbReference type="ChEBI" id="CHEBI:30031"/>
        <dbReference type="ChEBI" id="CHEBI:32875"/>
        <dbReference type="ChEBI" id="CHEBI:64428"/>
        <dbReference type="EC" id="1.14.11.33"/>
    </reaction>
</comment>
<evidence type="ECO:0000256" key="4">
    <source>
        <dbReference type="ARBA" id="ARBA00022964"/>
    </source>
</evidence>
<keyword evidence="3" id="KW-0227">DNA damage</keyword>
<feature type="binding site" evidence="14">
    <location>
        <begin position="87"/>
        <end position="89"/>
    </location>
    <ligand>
        <name>substrate</name>
    </ligand>
</feature>
<evidence type="ECO:0000256" key="7">
    <source>
        <dbReference type="ARBA" id="ARBA00023204"/>
    </source>
</evidence>
<sequence>MPSNGNFTAELFGEPELHQAPRTEQVGPQSFVFRGFALPWVERLLPALRDVLRDAPFRQMVTPGGFTMSVGLSSCGQLGWTTDRSGYRYTAIDPQSGQPWPAMPEVLRELARAAATQAGFAGFDPDACLINHYVPGARMSLHQDKDERDYDAPIVSVSLGLPAVFQLGGERRNDRPLRVPLLHGDVVVWGGVDRLRYHGVLPLKEGTHPLLGPRRINLTFRRAG</sequence>
<dbReference type="EC" id="1.14.11.33" evidence="10"/>
<feature type="binding site" evidence="14">
    <location>
        <position position="146"/>
    </location>
    <ligand>
        <name>substrate</name>
    </ligand>
</feature>